<keyword evidence="7" id="KW-0319">Glycerol metabolism</keyword>
<keyword evidence="8" id="KW-0443">Lipid metabolism</keyword>
<evidence type="ECO:0000259" key="12">
    <source>
        <dbReference type="Pfam" id="PF03007"/>
    </source>
</evidence>
<dbReference type="InterPro" id="IPR014292">
    <property type="entry name" value="Acyl_transf_WS/DGAT"/>
</dbReference>
<dbReference type="EC" id="2.3.1.20" evidence="4"/>
<evidence type="ECO:0000259" key="13">
    <source>
        <dbReference type="Pfam" id="PF06974"/>
    </source>
</evidence>
<feature type="domain" description="O-acyltransferase WSD1 C-terminal" evidence="13">
    <location>
        <begin position="317"/>
        <end position="466"/>
    </location>
</feature>
<keyword evidence="5" id="KW-0444">Lipid biosynthesis</keyword>
<gene>
    <name evidence="14" type="ORF">FV139_06455</name>
</gene>
<keyword evidence="9 14" id="KW-0012">Acyltransferase</keyword>
<protein>
    <recommendedName>
        <fullName evidence="4">diacylglycerol O-acyltransferase</fullName>
        <ecNumber evidence="4">2.3.1.20</ecNumber>
    </recommendedName>
</protein>
<evidence type="ECO:0000313" key="15">
    <source>
        <dbReference type="Proteomes" id="UP000321039"/>
    </source>
</evidence>
<evidence type="ECO:0000256" key="2">
    <source>
        <dbReference type="ARBA" id="ARBA00005189"/>
    </source>
</evidence>
<evidence type="ECO:0000256" key="10">
    <source>
        <dbReference type="ARBA" id="ARBA00048109"/>
    </source>
</evidence>
<dbReference type="Proteomes" id="UP000321039">
    <property type="component" value="Unassembled WGS sequence"/>
</dbReference>
<name>A0A5C9A688_9GAMM</name>
<comment type="similarity">
    <text evidence="3">Belongs to the long-chain O-acyltransferase family.</text>
</comment>
<evidence type="ECO:0000256" key="7">
    <source>
        <dbReference type="ARBA" id="ARBA00022798"/>
    </source>
</evidence>
<comment type="caution">
    <text evidence="14">The sequence shown here is derived from an EMBL/GenBank/DDBJ whole genome shotgun (WGS) entry which is preliminary data.</text>
</comment>
<dbReference type="GO" id="GO:0019432">
    <property type="term" value="P:triglyceride biosynthetic process"/>
    <property type="evidence" value="ECO:0007669"/>
    <property type="project" value="UniProtKB-UniPathway"/>
</dbReference>
<proteinExistence type="inferred from homology"/>
<feature type="domain" description="O-acyltransferase WSD1-like N-terminal" evidence="12">
    <location>
        <begin position="4"/>
        <end position="275"/>
    </location>
</feature>
<evidence type="ECO:0000256" key="11">
    <source>
        <dbReference type="SAM" id="MobiDB-lite"/>
    </source>
</evidence>
<dbReference type="RefSeq" id="WP_148067433.1">
    <property type="nucleotide sequence ID" value="NZ_VRZA01000002.1"/>
</dbReference>
<evidence type="ECO:0000313" key="14">
    <source>
        <dbReference type="EMBL" id="TXS95522.1"/>
    </source>
</evidence>
<evidence type="ECO:0000256" key="1">
    <source>
        <dbReference type="ARBA" id="ARBA00004771"/>
    </source>
</evidence>
<organism evidence="14 15">
    <name type="scientific">Parahaliea maris</name>
    <dbReference type="NCBI Taxonomy" id="2716870"/>
    <lineage>
        <taxon>Bacteria</taxon>
        <taxon>Pseudomonadati</taxon>
        <taxon>Pseudomonadota</taxon>
        <taxon>Gammaproteobacteria</taxon>
        <taxon>Cellvibrionales</taxon>
        <taxon>Halieaceae</taxon>
        <taxon>Parahaliea</taxon>
    </lineage>
</organism>
<dbReference type="Pfam" id="PF06974">
    <property type="entry name" value="WS_DGAT_C"/>
    <property type="match status" value="1"/>
</dbReference>
<dbReference type="EMBL" id="VRZA01000002">
    <property type="protein sequence ID" value="TXS95522.1"/>
    <property type="molecule type" value="Genomic_DNA"/>
</dbReference>
<accession>A0A5C9A688</accession>
<dbReference type="GO" id="GO:0071731">
    <property type="term" value="P:response to nitric oxide"/>
    <property type="evidence" value="ECO:0007669"/>
    <property type="project" value="TreeGrafter"/>
</dbReference>
<keyword evidence="6 14" id="KW-0808">Transferase</keyword>
<dbReference type="GO" id="GO:0006071">
    <property type="term" value="P:glycerol metabolic process"/>
    <property type="evidence" value="ECO:0007669"/>
    <property type="project" value="UniProtKB-KW"/>
</dbReference>
<feature type="region of interest" description="Disordered" evidence="11">
    <location>
        <begin position="469"/>
        <end position="504"/>
    </location>
</feature>
<sequence length="504" mass="55231">MKQLSPIDSMFVFNEREHSPMHIGPVMIYDPSSSPEDGPVRFKDVLEVFRSRLRLSPVFRRKLVKVPLDIDNPYWVEDENFDLEFHVRHLALPKPGDWRQFCILIGRLHSRPLDMKRPPWEAYIIEGLDNIEGLPPGCFAMYMKIHHSAIDGATGNQIVSELHDLSPIPSISDRPDEWRPEAVPSQWKLLSRSYINLLKQPSKAVSAAKTALGSLNLPPEVAASKEGMLDHGIRFKTRFNRDISPHRVFGSVVVELEAMKAIKNTVGDCTLNDVVLAVFGGALRKYLQDKDELPEGSMVAGVPISTRRPDQHNAGGGNAVAGMRLTLGTDIEDPLQRLRAINADAVASKAYANAVSASLMVDVAESVPTSVAALGMRLMAATGLTSRNPVVHTIVTNVPGAQTPVYMCGAKAINWIGAGCPVDGVGLFNTINSYNGLMSLAFICDRDMMPDPQFYQDCIQESFTELETAARNSAKKTRAPARGKTGRAAKGSARPKSKAATRKA</sequence>
<evidence type="ECO:0000256" key="5">
    <source>
        <dbReference type="ARBA" id="ARBA00022516"/>
    </source>
</evidence>
<keyword evidence="15" id="KW-1185">Reference proteome</keyword>
<comment type="pathway">
    <text evidence="2">Lipid metabolism.</text>
</comment>
<dbReference type="Pfam" id="PF03007">
    <property type="entry name" value="WS_DGAT_cat"/>
    <property type="match status" value="1"/>
</dbReference>
<dbReference type="InterPro" id="IPR004255">
    <property type="entry name" value="O-acyltransferase_WSD1_N"/>
</dbReference>
<evidence type="ECO:0000256" key="9">
    <source>
        <dbReference type="ARBA" id="ARBA00023315"/>
    </source>
</evidence>
<dbReference type="PANTHER" id="PTHR31650">
    <property type="entry name" value="O-ACYLTRANSFERASE (WSD1-LIKE) FAMILY PROTEIN"/>
    <property type="match status" value="1"/>
</dbReference>
<dbReference type="GO" id="GO:0051701">
    <property type="term" value="P:biological process involved in interaction with host"/>
    <property type="evidence" value="ECO:0007669"/>
    <property type="project" value="TreeGrafter"/>
</dbReference>
<evidence type="ECO:0000256" key="3">
    <source>
        <dbReference type="ARBA" id="ARBA00009587"/>
    </source>
</evidence>
<dbReference type="AlphaFoldDB" id="A0A5C9A688"/>
<evidence type="ECO:0000256" key="8">
    <source>
        <dbReference type="ARBA" id="ARBA00023098"/>
    </source>
</evidence>
<comment type="pathway">
    <text evidence="1">Glycerolipid metabolism; triacylglycerol biosynthesis.</text>
</comment>
<evidence type="ECO:0000256" key="4">
    <source>
        <dbReference type="ARBA" id="ARBA00013244"/>
    </source>
</evidence>
<reference evidence="14 15" key="1">
    <citation type="submission" date="2019-08" db="EMBL/GenBank/DDBJ databases">
        <title>Parahaliea maris sp. nov., isolated from the surface seawater.</title>
        <authorList>
            <person name="Liu Y."/>
        </authorList>
    </citation>
    <scope>NUCLEOTIDE SEQUENCE [LARGE SCALE GENOMIC DNA]</scope>
    <source>
        <strain evidence="14 15">HSLHS9</strain>
    </source>
</reference>
<feature type="compositionally biased region" description="Basic residues" evidence="11">
    <location>
        <begin position="473"/>
        <end position="504"/>
    </location>
</feature>
<comment type="catalytic activity">
    <reaction evidence="10">
        <text>an acyl-CoA + a 1,2-diacyl-sn-glycerol = a triacyl-sn-glycerol + CoA</text>
        <dbReference type="Rhea" id="RHEA:10868"/>
        <dbReference type="ChEBI" id="CHEBI:17815"/>
        <dbReference type="ChEBI" id="CHEBI:57287"/>
        <dbReference type="ChEBI" id="CHEBI:58342"/>
        <dbReference type="ChEBI" id="CHEBI:64615"/>
        <dbReference type="EC" id="2.3.1.20"/>
    </reaction>
</comment>
<dbReference type="InterPro" id="IPR009721">
    <property type="entry name" value="O-acyltransferase_WSD1_C"/>
</dbReference>
<dbReference type="SUPFAM" id="SSF52777">
    <property type="entry name" value="CoA-dependent acyltransferases"/>
    <property type="match status" value="1"/>
</dbReference>
<dbReference type="NCBIfam" id="TIGR02946">
    <property type="entry name" value="acyl_WS_DGAT"/>
    <property type="match status" value="1"/>
</dbReference>
<dbReference type="InterPro" id="IPR045034">
    <property type="entry name" value="O-acyltransferase_WSD1-like"/>
</dbReference>
<dbReference type="PANTHER" id="PTHR31650:SF1">
    <property type="entry name" value="WAX ESTER SYNTHASE_DIACYLGLYCEROL ACYLTRANSFERASE 4-RELATED"/>
    <property type="match status" value="1"/>
</dbReference>
<dbReference type="UniPathway" id="UPA00282"/>
<dbReference type="GO" id="GO:0001666">
    <property type="term" value="P:response to hypoxia"/>
    <property type="evidence" value="ECO:0007669"/>
    <property type="project" value="TreeGrafter"/>
</dbReference>
<dbReference type="GO" id="GO:0004144">
    <property type="term" value="F:diacylglycerol O-acyltransferase activity"/>
    <property type="evidence" value="ECO:0007669"/>
    <property type="project" value="UniProtKB-EC"/>
</dbReference>
<evidence type="ECO:0000256" key="6">
    <source>
        <dbReference type="ARBA" id="ARBA00022679"/>
    </source>
</evidence>
<dbReference type="GO" id="GO:0005886">
    <property type="term" value="C:plasma membrane"/>
    <property type="evidence" value="ECO:0007669"/>
    <property type="project" value="TreeGrafter"/>
</dbReference>